<evidence type="ECO:0008006" key="8">
    <source>
        <dbReference type="Google" id="ProtNLM"/>
    </source>
</evidence>
<feature type="compositionally biased region" description="Polar residues" evidence="1">
    <location>
        <begin position="296"/>
        <end position="316"/>
    </location>
</feature>
<sequence>MPPKKQQPVSNDSTTLTKSQEEEMNSALIAKLLAQDAMDDGGSYYYAEYNNGPRQYDSYSGSYNDHDDSYEEESDDYAPKRYGKPKKPKAKKAEPERRGRKRKHIPMDVDTNTPTDIPTNTKENVTMETTIGSTPSSEQPSGTPKPEKPKKVKKPLPPGFKTGIYTDEEEVLFLEGMNIYGRNWNELSRHMGTRDPHSIRSHAQKHFIKLYRDNLPLPDKVKESGEGFTLSGKPLDPDSAAAKPYLNRSAMATKTTALSAPRPTTAVTITNTINIAPIATTTSDTTDPPKSEPMQIDSSTTCNSYLEPTNGTTQTTDDLDIGSISLKTTTKPQSASDPNSKKSKKLTSRVHQNESPAITYEDNGRTNYAASRLRRPESRNSIKYDNLNDDTDGLTMVKCEPFNGKPGSDTLGAQPFKMTVHSNVLLTMDFHAHLMTTEIIGFLAGEWDRKTKRLLVKEAFPCRSLNTGQNEVNVEMDPTSALETRQLIEEKNMTVVGWYHSHPIFVPDPSLVDIENQLNYQNLCKDECHPTNENTATSASVNILQDSATPGFISTTVTTTEAATTEAATVEAATTRAATTTIAAVEATTTEAVEALSLASPQNDSNCAPMTKTPELSDSKTTSVSSTSSPSSAVVVEPFVGAIVGPYDPRLPASASVFNWFHVSNDWNAKKVPKQLVYELHEDSALSPEEEARLFQLPIDYQMSPEKVNFNDHWRHNADETKLEKLIKSLGTRMPWIQKKLVKLQQEPGTVPLQQDSIAVPSSQVDVNSFTGGGQDRLETMVGDNTTEEQPSVHDANDLTDPFLEKVQARLKNW</sequence>
<dbReference type="PANTHER" id="PTHR10410">
    <property type="entry name" value="EUKARYOTIC TRANSLATION INITIATION FACTOR 3 -RELATED"/>
    <property type="match status" value="1"/>
</dbReference>
<feature type="compositionally biased region" description="Basic residues" evidence="1">
    <location>
        <begin position="81"/>
        <end position="90"/>
    </location>
</feature>
<dbReference type="Proteomes" id="UP000193560">
    <property type="component" value="Unassembled WGS sequence"/>
</dbReference>
<accession>A0A1X2ISC4</accession>
<dbReference type="InterPro" id="IPR009057">
    <property type="entry name" value="Homeodomain-like_sf"/>
</dbReference>
<dbReference type="SUPFAM" id="SSF46689">
    <property type="entry name" value="Homeodomain-like"/>
    <property type="match status" value="1"/>
</dbReference>
<evidence type="ECO:0000259" key="2">
    <source>
        <dbReference type="PROSITE" id="PS50090"/>
    </source>
</evidence>
<dbReference type="Pfam" id="PF01398">
    <property type="entry name" value="JAB"/>
    <property type="match status" value="1"/>
</dbReference>
<proteinExistence type="predicted"/>
<feature type="compositionally biased region" description="Low complexity" evidence="1">
    <location>
        <begin position="279"/>
        <end position="288"/>
    </location>
</feature>
<dbReference type="SMART" id="SM00232">
    <property type="entry name" value="JAB_MPN"/>
    <property type="match status" value="1"/>
</dbReference>
<keyword evidence="7" id="KW-1185">Reference proteome</keyword>
<feature type="compositionally biased region" description="Polar residues" evidence="1">
    <location>
        <begin position="325"/>
        <end position="338"/>
    </location>
</feature>
<feature type="region of interest" description="Disordered" evidence="1">
    <location>
        <begin position="598"/>
        <end position="629"/>
    </location>
</feature>
<dbReference type="InterPro" id="IPR037518">
    <property type="entry name" value="MPN"/>
</dbReference>
<dbReference type="PROSITE" id="PS50090">
    <property type="entry name" value="MYB_LIKE"/>
    <property type="match status" value="1"/>
</dbReference>
<dbReference type="InterPro" id="IPR017884">
    <property type="entry name" value="SANT_dom"/>
</dbReference>
<evidence type="ECO:0000259" key="5">
    <source>
        <dbReference type="PROSITE" id="PS51294"/>
    </source>
</evidence>
<feature type="compositionally biased region" description="Polar residues" evidence="1">
    <location>
        <begin position="122"/>
        <end position="142"/>
    </location>
</feature>
<dbReference type="EMBL" id="MCGE01000005">
    <property type="protein sequence ID" value="ORZ21422.1"/>
    <property type="molecule type" value="Genomic_DNA"/>
</dbReference>
<dbReference type="PROSITE" id="PS50249">
    <property type="entry name" value="MPN"/>
    <property type="match status" value="1"/>
</dbReference>
<dbReference type="Gene3D" id="1.10.10.60">
    <property type="entry name" value="Homeodomain-like"/>
    <property type="match status" value="1"/>
</dbReference>
<feature type="region of interest" description="Disordered" evidence="1">
    <location>
        <begin position="42"/>
        <end position="159"/>
    </location>
</feature>
<dbReference type="PROSITE" id="PS51293">
    <property type="entry name" value="SANT"/>
    <property type="match status" value="1"/>
</dbReference>
<dbReference type="STRING" id="90262.A0A1X2ISC4"/>
<feature type="compositionally biased region" description="Low complexity" evidence="1">
    <location>
        <begin position="619"/>
        <end position="629"/>
    </location>
</feature>
<evidence type="ECO:0000259" key="4">
    <source>
        <dbReference type="PROSITE" id="PS51293"/>
    </source>
</evidence>
<dbReference type="SUPFAM" id="SSF102712">
    <property type="entry name" value="JAB1/MPN domain"/>
    <property type="match status" value="1"/>
</dbReference>
<organism evidence="6 7">
    <name type="scientific">Absidia repens</name>
    <dbReference type="NCBI Taxonomy" id="90262"/>
    <lineage>
        <taxon>Eukaryota</taxon>
        <taxon>Fungi</taxon>
        <taxon>Fungi incertae sedis</taxon>
        <taxon>Mucoromycota</taxon>
        <taxon>Mucoromycotina</taxon>
        <taxon>Mucoromycetes</taxon>
        <taxon>Mucorales</taxon>
        <taxon>Cunninghamellaceae</taxon>
        <taxon>Absidia</taxon>
    </lineage>
</organism>
<evidence type="ECO:0000313" key="7">
    <source>
        <dbReference type="Proteomes" id="UP000193560"/>
    </source>
</evidence>
<dbReference type="SMART" id="SM00717">
    <property type="entry name" value="SANT"/>
    <property type="match status" value="1"/>
</dbReference>
<gene>
    <name evidence="6" type="ORF">BCR42DRAFT_448268</name>
</gene>
<dbReference type="Gene3D" id="3.40.140.10">
    <property type="entry name" value="Cytidine Deaminase, domain 2"/>
    <property type="match status" value="1"/>
</dbReference>
<evidence type="ECO:0000256" key="1">
    <source>
        <dbReference type="SAM" id="MobiDB-lite"/>
    </source>
</evidence>
<dbReference type="InterPro" id="IPR017930">
    <property type="entry name" value="Myb_dom"/>
</dbReference>
<dbReference type="GO" id="GO:0008237">
    <property type="term" value="F:metallopeptidase activity"/>
    <property type="evidence" value="ECO:0007669"/>
    <property type="project" value="InterPro"/>
</dbReference>
<dbReference type="InterPro" id="IPR001005">
    <property type="entry name" value="SANT/Myb"/>
</dbReference>
<protein>
    <recommendedName>
        <fullName evidence="8">Myb-like, SWIRM and MPN domain-containing protein 1</fullName>
    </recommendedName>
</protein>
<feature type="domain" description="Myb-like" evidence="2">
    <location>
        <begin position="157"/>
        <end position="207"/>
    </location>
</feature>
<evidence type="ECO:0000259" key="3">
    <source>
        <dbReference type="PROSITE" id="PS50249"/>
    </source>
</evidence>
<dbReference type="CDD" id="cd00167">
    <property type="entry name" value="SANT"/>
    <property type="match status" value="1"/>
</dbReference>
<comment type="caution">
    <text evidence="6">The sequence shown here is derived from an EMBL/GenBank/DDBJ whole genome shotgun (WGS) entry which is preliminary data.</text>
</comment>
<feature type="region of interest" description="Disordered" evidence="1">
    <location>
        <begin position="1"/>
        <end position="22"/>
    </location>
</feature>
<name>A0A1X2ISC4_9FUNG</name>
<feature type="domain" description="MPN" evidence="3">
    <location>
        <begin position="418"/>
        <end position="548"/>
    </location>
</feature>
<dbReference type="InterPro" id="IPR000555">
    <property type="entry name" value="JAMM/MPN+_dom"/>
</dbReference>
<feature type="compositionally biased region" description="Polar residues" evidence="1">
    <location>
        <begin position="7"/>
        <end position="18"/>
    </location>
</feature>
<feature type="compositionally biased region" description="Low complexity" evidence="1">
    <location>
        <begin position="110"/>
        <end position="121"/>
    </location>
</feature>
<dbReference type="Pfam" id="PF00249">
    <property type="entry name" value="Myb_DNA-binding"/>
    <property type="match status" value="1"/>
</dbReference>
<dbReference type="PROSITE" id="PS51294">
    <property type="entry name" value="HTH_MYB"/>
    <property type="match status" value="1"/>
</dbReference>
<evidence type="ECO:0000313" key="6">
    <source>
        <dbReference type="EMBL" id="ORZ21422.1"/>
    </source>
</evidence>
<feature type="region of interest" description="Disordered" evidence="1">
    <location>
        <begin position="279"/>
        <end position="369"/>
    </location>
</feature>
<dbReference type="InterPro" id="IPR050242">
    <property type="entry name" value="JAMM_MPN+_peptidase_M67A"/>
</dbReference>
<dbReference type="OrthoDB" id="118550at2759"/>
<feature type="compositionally biased region" description="Polar residues" evidence="1">
    <location>
        <begin position="599"/>
        <end position="608"/>
    </location>
</feature>
<feature type="domain" description="HTH myb-type" evidence="5">
    <location>
        <begin position="166"/>
        <end position="211"/>
    </location>
</feature>
<reference evidence="6 7" key="1">
    <citation type="submission" date="2016-07" db="EMBL/GenBank/DDBJ databases">
        <title>Pervasive Adenine N6-methylation of Active Genes in Fungi.</title>
        <authorList>
            <consortium name="DOE Joint Genome Institute"/>
            <person name="Mondo S.J."/>
            <person name="Dannebaum R.O."/>
            <person name="Kuo R.C."/>
            <person name="Labutti K."/>
            <person name="Haridas S."/>
            <person name="Kuo A."/>
            <person name="Salamov A."/>
            <person name="Ahrendt S.R."/>
            <person name="Lipzen A."/>
            <person name="Sullivan W."/>
            <person name="Andreopoulos W.B."/>
            <person name="Clum A."/>
            <person name="Lindquist E."/>
            <person name="Daum C."/>
            <person name="Ramamoorthy G.K."/>
            <person name="Gryganskyi A."/>
            <person name="Culley D."/>
            <person name="Magnuson J.K."/>
            <person name="James T.Y."/>
            <person name="O'Malley M.A."/>
            <person name="Stajich J.E."/>
            <person name="Spatafora J.W."/>
            <person name="Visel A."/>
            <person name="Grigoriev I.V."/>
        </authorList>
    </citation>
    <scope>NUCLEOTIDE SEQUENCE [LARGE SCALE GENOMIC DNA]</scope>
    <source>
        <strain evidence="6 7">NRRL 1336</strain>
    </source>
</reference>
<feature type="domain" description="SANT" evidence="4">
    <location>
        <begin position="166"/>
        <end position="211"/>
    </location>
</feature>
<dbReference type="AlphaFoldDB" id="A0A1X2ISC4"/>